<dbReference type="GeneID" id="104730919"/>
<name>A0ABM0UZ82_CAMSA</name>
<feature type="compositionally biased region" description="Low complexity" evidence="2">
    <location>
        <begin position="27"/>
        <end position="81"/>
    </location>
</feature>
<keyword evidence="3" id="KW-1185">Reference proteome</keyword>
<organism evidence="3 4">
    <name type="scientific">Camelina sativa</name>
    <name type="common">False flax</name>
    <name type="synonym">Myagrum sativum</name>
    <dbReference type="NCBI Taxonomy" id="90675"/>
    <lineage>
        <taxon>Eukaryota</taxon>
        <taxon>Viridiplantae</taxon>
        <taxon>Streptophyta</taxon>
        <taxon>Embryophyta</taxon>
        <taxon>Tracheophyta</taxon>
        <taxon>Spermatophyta</taxon>
        <taxon>Magnoliopsida</taxon>
        <taxon>eudicotyledons</taxon>
        <taxon>Gunneridae</taxon>
        <taxon>Pentapetalae</taxon>
        <taxon>rosids</taxon>
        <taxon>malvids</taxon>
        <taxon>Brassicales</taxon>
        <taxon>Brassicaceae</taxon>
        <taxon>Camelineae</taxon>
        <taxon>Camelina</taxon>
    </lineage>
</organism>
<dbReference type="PANTHER" id="PTHR31807:SF27">
    <property type="entry name" value="QWRF MOTIF-CONTAINING PROTEIN 7"/>
    <property type="match status" value="1"/>
</dbReference>
<dbReference type="Pfam" id="PF04484">
    <property type="entry name" value="QWRF"/>
    <property type="match status" value="1"/>
</dbReference>
<evidence type="ECO:0000256" key="2">
    <source>
        <dbReference type="SAM" id="MobiDB-lite"/>
    </source>
</evidence>
<feature type="region of interest" description="Disordered" evidence="2">
    <location>
        <begin position="1"/>
        <end position="106"/>
    </location>
</feature>
<dbReference type="RefSeq" id="XP_010448465.1">
    <property type="nucleotide sequence ID" value="XM_010450163.2"/>
</dbReference>
<feature type="region of interest" description="Disordered" evidence="2">
    <location>
        <begin position="154"/>
        <end position="181"/>
    </location>
</feature>
<reference evidence="4" key="2">
    <citation type="submission" date="2025-08" db="UniProtKB">
        <authorList>
            <consortium name="RefSeq"/>
        </authorList>
    </citation>
    <scope>IDENTIFICATION</scope>
    <source>
        <tissue evidence="4">Leaf</tissue>
    </source>
</reference>
<evidence type="ECO:0000313" key="3">
    <source>
        <dbReference type="Proteomes" id="UP000694864"/>
    </source>
</evidence>
<protein>
    <submittedName>
        <fullName evidence="4">QWRF motif-containing protein 7 isoform X2</fullName>
    </submittedName>
</protein>
<dbReference type="PANTHER" id="PTHR31807">
    <property type="entry name" value="AUGMIN FAMILY MEMBER"/>
    <property type="match status" value="1"/>
</dbReference>
<sequence length="410" mass="45903">MSNTKMSTTTTSRRIRPPSPNIDRSRSISSSISLPVSLNASFSSSTSSSSSSSPSNTSKRVMISRSHSTTRSSRPTGSSNSKPGENNITPARNSASRSQEMNSGRSREAFARYLEQRERGSPRNSNASSRGVKPGSASIASAWALSPGRVSTLKTPLSSSAPAAPKCMTPPESPVSKAKIRSGGGGAVAGVLKYFMAQKKVSPVQEEEFHRFRVFQNRLLQWRFVNARTEATMANLKINVEDQLFWVWLRIYKMRNYVVENLIEVQRLRQEIKLREVLSLQMPLLNEWSKLDAKNSEALSKLTRKLHALSVRLPLVHGATIDVVSIHEEMVIAIEVMDEIEDVIIKFLPRVEIILFELTELIGMFNQELLYFEEIEKTLFSIPIFAAKETSLKVHFLQKNEEQRKSLQSS</sequence>
<dbReference type="InterPro" id="IPR007573">
    <property type="entry name" value="QWRF"/>
</dbReference>
<gene>
    <name evidence="4" type="primary">LOC104730919</name>
</gene>
<dbReference type="Proteomes" id="UP000694864">
    <property type="component" value="Chromosome 12"/>
</dbReference>
<reference evidence="3" key="1">
    <citation type="journal article" date="2014" name="Nat. Commun.">
        <title>The emerging biofuel crop Camelina sativa retains a highly undifferentiated hexaploid genome structure.</title>
        <authorList>
            <person name="Kagale S."/>
            <person name="Koh C."/>
            <person name="Nixon J."/>
            <person name="Bollina V."/>
            <person name="Clarke W.E."/>
            <person name="Tuteja R."/>
            <person name="Spillane C."/>
            <person name="Robinson S.J."/>
            <person name="Links M.G."/>
            <person name="Clarke C."/>
            <person name="Higgins E.E."/>
            <person name="Huebert T."/>
            <person name="Sharpe A.G."/>
            <person name="Parkin I.A."/>
        </authorList>
    </citation>
    <scope>NUCLEOTIDE SEQUENCE [LARGE SCALE GENOMIC DNA]</scope>
    <source>
        <strain evidence="3">cv. DH55</strain>
    </source>
</reference>
<accession>A0ABM0UZ82</accession>
<comment type="similarity">
    <text evidence="1">Belongs to the QWRF family.</text>
</comment>
<evidence type="ECO:0000313" key="4">
    <source>
        <dbReference type="RefSeq" id="XP_010448465.1"/>
    </source>
</evidence>
<proteinExistence type="inferred from homology"/>
<evidence type="ECO:0000256" key="1">
    <source>
        <dbReference type="ARBA" id="ARBA00010016"/>
    </source>
</evidence>
<feature type="compositionally biased region" description="Polar residues" evidence="2">
    <location>
        <begin position="82"/>
        <end position="104"/>
    </location>
</feature>